<sequence>ILTWALGSTPKPSADGFRHKGPGTIYWFCNSNSERVLPMERVQLLKLSASEASQLLKLSASEALSF</sequence>
<dbReference type="EMBL" id="LXQA010205067">
    <property type="protein sequence ID" value="MCI33527.1"/>
    <property type="molecule type" value="Genomic_DNA"/>
</dbReference>
<evidence type="ECO:0000313" key="1">
    <source>
        <dbReference type="EMBL" id="MCI33527.1"/>
    </source>
</evidence>
<name>A0A392RBF7_9FABA</name>
<feature type="non-terminal residue" evidence="1">
    <location>
        <position position="1"/>
    </location>
</feature>
<organism evidence="1 2">
    <name type="scientific">Trifolium medium</name>
    <dbReference type="NCBI Taxonomy" id="97028"/>
    <lineage>
        <taxon>Eukaryota</taxon>
        <taxon>Viridiplantae</taxon>
        <taxon>Streptophyta</taxon>
        <taxon>Embryophyta</taxon>
        <taxon>Tracheophyta</taxon>
        <taxon>Spermatophyta</taxon>
        <taxon>Magnoliopsida</taxon>
        <taxon>eudicotyledons</taxon>
        <taxon>Gunneridae</taxon>
        <taxon>Pentapetalae</taxon>
        <taxon>rosids</taxon>
        <taxon>fabids</taxon>
        <taxon>Fabales</taxon>
        <taxon>Fabaceae</taxon>
        <taxon>Papilionoideae</taxon>
        <taxon>50 kb inversion clade</taxon>
        <taxon>NPAAA clade</taxon>
        <taxon>Hologalegina</taxon>
        <taxon>IRL clade</taxon>
        <taxon>Trifolieae</taxon>
        <taxon>Trifolium</taxon>
    </lineage>
</organism>
<dbReference type="Proteomes" id="UP000265520">
    <property type="component" value="Unassembled WGS sequence"/>
</dbReference>
<evidence type="ECO:0000313" key="2">
    <source>
        <dbReference type="Proteomes" id="UP000265520"/>
    </source>
</evidence>
<keyword evidence="2" id="KW-1185">Reference proteome</keyword>
<proteinExistence type="predicted"/>
<protein>
    <submittedName>
        <fullName evidence="1">Uncharacterized protein</fullName>
    </submittedName>
</protein>
<accession>A0A392RBF7</accession>
<comment type="caution">
    <text evidence="1">The sequence shown here is derived from an EMBL/GenBank/DDBJ whole genome shotgun (WGS) entry which is preliminary data.</text>
</comment>
<dbReference type="AlphaFoldDB" id="A0A392RBF7"/>
<reference evidence="1 2" key="1">
    <citation type="journal article" date="2018" name="Front. Plant Sci.">
        <title>Red Clover (Trifolium pratense) and Zigzag Clover (T. medium) - A Picture of Genomic Similarities and Differences.</title>
        <authorList>
            <person name="Dluhosova J."/>
            <person name="Istvanek J."/>
            <person name="Nedelnik J."/>
            <person name="Repkova J."/>
        </authorList>
    </citation>
    <scope>NUCLEOTIDE SEQUENCE [LARGE SCALE GENOMIC DNA]</scope>
    <source>
        <strain evidence="2">cv. 10/8</strain>
        <tissue evidence="1">Leaf</tissue>
    </source>
</reference>